<dbReference type="AlphaFoldDB" id="A0AAW5UN44"/>
<name>A0AAW5UN44_9BACT</name>
<gene>
    <name evidence="1" type="ORF">ONT01_14705</name>
</gene>
<evidence type="ECO:0000313" key="2">
    <source>
        <dbReference type="Proteomes" id="UP001208620"/>
    </source>
</evidence>
<reference evidence="1" key="1">
    <citation type="submission" date="2022-11" db="EMBL/GenBank/DDBJ databases">
        <title>Genomic repertoires linked with pathogenic potency of arthritogenic Prevotella copri isolated from the gut of rheumatoid arthritis patients.</title>
        <authorList>
            <person name="Nii T."/>
            <person name="Maeda Y."/>
            <person name="Motooka D."/>
            <person name="Naito M."/>
            <person name="Matsumoto Y."/>
            <person name="Ogawa T."/>
            <person name="Oguro-Igashira E."/>
            <person name="Kishikawa T."/>
            <person name="Yamashita M."/>
            <person name="Koizumi S."/>
            <person name="Kurakawa T."/>
            <person name="Okumura R."/>
            <person name="Kayama H."/>
            <person name="Murakami M."/>
            <person name="Sakaguchi T."/>
            <person name="Das B."/>
            <person name="Nakamura S."/>
            <person name="Okada Y."/>
            <person name="Kumanogoh A."/>
            <person name="Takeda K."/>
        </authorList>
    </citation>
    <scope>NUCLEOTIDE SEQUENCE</scope>
    <source>
        <strain evidence="1">H105_2-2</strain>
    </source>
</reference>
<organism evidence="1 2">
    <name type="scientific">Segatella copri</name>
    <dbReference type="NCBI Taxonomy" id="165179"/>
    <lineage>
        <taxon>Bacteria</taxon>
        <taxon>Pseudomonadati</taxon>
        <taxon>Bacteroidota</taxon>
        <taxon>Bacteroidia</taxon>
        <taxon>Bacteroidales</taxon>
        <taxon>Prevotellaceae</taxon>
        <taxon>Segatella</taxon>
    </lineage>
</organism>
<comment type="caution">
    <text evidence="1">The sequence shown here is derived from an EMBL/GenBank/DDBJ whole genome shotgun (WGS) entry which is preliminary data.</text>
</comment>
<dbReference type="EMBL" id="JAPDVD010000003">
    <property type="protein sequence ID" value="MCW4138989.1"/>
    <property type="molecule type" value="Genomic_DNA"/>
</dbReference>
<dbReference type="RefSeq" id="WP_264949609.1">
    <property type="nucleotide sequence ID" value="NZ_JAPDVB010000003.1"/>
</dbReference>
<protein>
    <submittedName>
        <fullName evidence="1">Uncharacterized protein</fullName>
    </submittedName>
</protein>
<evidence type="ECO:0000313" key="1">
    <source>
        <dbReference type="EMBL" id="MCW4138989.1"/>
    </source>
</evidence>
<accession>A0AAW5UN44</accession>
<proteinExistence type="predicted"/>
<sequence>MEKNIQFSLEFHYEFYDDSIHVMDARSFNFCELQLLKAIEELQKYVGEH</sequence>
<dbReference type="Proteomes" id="UP001208620">
    <property type="component" value="Unassembled WGS sequence"/>
</dbReference>